<dbReference type="SUPFAM" id="SSF69572">
    <property type="entry name" value="Activating enzymes of the ubiquitin-like proteins"/>
    <property type="match status" value="1"/>
</dbReference>
<sequence>MESEFLILGLSAINVELIKNMTLAGINIKMWDNNKTEVTDLPNNFFLNKDDLGKPRTVILDKIRDMSPLVRINIENEEIFKYCGGELMEVKTSELQNEYWQTIQFTGIVIALEVIPINLACKLSKICQDKDIIFALSISIGTNFFFFINNKKVAFHDMILSEKDTFLELLNRSKDIHPHIVFIIYIIRTKFWESSEKLELLDLIEIMSNLKTKPRIDSNNEIIDLVQNLSKSWNLSISPIASIAGGLLSQEIGRICTGECGQFLCCVFKMDTCEAVVASF</sequence>
<dbReference type="GO" id="GO:0031510">
    <property type="term" value="C:SUMO activating enzyme complex"/>
    <property type="evidence" value="ECO:0007669"/>
    <property type="project" value="TreeGrafter"/>
</dbReference>
<dbReference type="VEuPathDB" id="CryptoDB:CMU_014030"/>
<dbReference type="GO" id="GO:0005737">
    <property type="term" value="C:cytoplasm"/>
    <property type="evidence" value="ECO:0007669"/>
    <property type="project" value="TreeGrafter"/>
</dbReference>
<dbReference type="GO" id="GO:0016925">
    <property type="term" value="P:protein sumoylation"/>
    <property type="evidence" value="ECO:0007669"/>
    <property type="project" value="TreeGrafter"/>
</dbReference>
<name>B6AEW1_CRYMR</name>
<proteinExistence type="predicted"/>
<dbReference type="OMA" id="RICTGEC"/>
<dbReference type="Pfam" id="PF00899">
    <property type="entry name" value="ThiF"/>
    <property type="match status" value="1"/>
</dbReference>
<keyword evidence="3" id="KW-1185">Reference proteome</keyword>
<dbReference type="AlphaFoldDB" id="B6AEW1"/>
<evidence type="ECO:0000259" key="1">
    <source>
        <dbReference type="Pfam" id="PF00899"/>
    </source>
</evidence>
<reference evidence="2" key="1">
    <citation type="submission" date="2008-06" db="EMBL/GenBank/DDBJ databases">
        <authorList>
            <person name="Lorenzi H."/>
            <person name="Inman J."/>
            <person name="Miller J."/>
            <person name="Schobel S."/>
            <person name="Amedeo P."/>
            <person name="Caler E.V."/>
            <person name="da Silva J."/>
        </authorList>
    </citation>
    <scope>NUCLEOTIDE SEQUENCE [LARGE SCALE GENOMIC DNA]</scope>
    <source>
        <strain evidence="2">RN66</strain>
    </source>
</reference>
<dbReference type="STRING" id="441375.B6AEW1"/>
<protein>
    <submittedName>
        <fullName evidence="2">ThiF family protein</fullName>
    </submittedName>
</protein>
<dbReference type="Gene3D" id="3.40.50.720">
    <property type="entry name" value="NAD(P)-binding Rossmann-like Domain"/>
    <property type="match status" value="1"/>
</dbReference>
<dbReference type="InterPro" id="IPR045886">
    <property type="entry name" value="ThiF/MoeB/HesA"/>
</dbReference>
<dbReference type="Proteomes" id="UP000001460">
    <property type="component" value="Unassembled WGS sequence"/>
</dbReference>
<accession>B6AEW1</accession>
<dbReference type="PANTHER" id="PTHR10953:SF162">
    <property type="entry name" value="SUMO-ACTIVATING ENZYME SUBUNIT 1"/>
    <property type="match status" value="1"/>
</dbReference>
<evidence type="ECO:0000313" key="3">
    <source>
        <dbReference type="Proteomes" id="UP000001460"/>
    </source>
</evidence>
<dbReference type="PANTHER" id="PTHR10953">
    <property type="entry name" value="UBIQUITIN-ACTIVATING ENZYME E1"/>
    <property type="match status" value="1"/>
</dbReference>
<organism evidence="2 3">
    <name type="scientific">Cryptosporidium muris (strain RN66)</name>
    <dbReference type="NCBI Taxonomy" id="441375"/>
    <lineage>
        <taxon>Eukaryota</taxon>
        <taxon>Sar</taxon>
        <taxon>Alveolata</taxon>
        <taxon>Apicomplexa</taxon>
        <taxon>Conoidasida</taxon>
        <taxon>Coccidia</taxon>
        <taxon>Eucoccidiorida</taxon>
        <taxon>Eimeriorina</taxon>
        <taxon>Cryptosporidiidae</taxon>
        <taxon>Cryptosporidium</taxon>
    </lineage>
</organism>
<dbReference type="GeneID" id="6996295"/>
<dbReference type="eggNOG" id="KOG2014">
    <property type="taxonomic scope" value="Eukaryota"/>
</dbReference>
<dbReference type="EMBL" id="DS989730">
    <property type="protein sequence ID" value="EEA06728.1"/>
    <property type="molecule type" value="Genomic_DNA"/>
</dbReference>
<dbReference type="InterPro" id="IPR000594">
    <property type="entry name" value="ThiF_NAD_FAD-bd"/>
</dbReference>
<dbReference type="InterPro" id="IPR035985">
    <property type="entry name" value="Ubiquitin-activating_enz"/>
</dbReference>
<gene>
    <name evidence="2" type="ORF">CMU_014030</name>
</gene>
<feature type="domain" description="THIF-type NAD/FAD binding fold" evidence="1">
    <location>
        <begin position="2"/>
        <end position="259"/>
    </location>
</feature>
<evidence type="ECO:0000313" key="2">
    <source>
        <dbReference type="EMBL" id="EEA06728.1"/>
    </source>
</evidence>
<dbReference type="RefSeq" id="XP_002141077.1">
    <property type="nucleotide sequence ID" value="XM_002141041.1"/>
</dbReference>
<dbReference type="GO" id="GO:0019948">
    <property type="term" value="F:SUMO activating enzyme activity"/>
    <property type="evidence" value="ECO:0007669"/>
    <property type="project" value="TreeGrafter"/>
</dbReference>
<dbReference type="OrthoDB" id="412647at2759"/>